<evidence type="ECO:0000313" key="2">
    <source>
        <dbReference type="EMBL" id="RVW68385.1"/>
    </source>
</evidence>
<evidence type="ECO:0000313" key="3">
    <source>
        <dbReference type="Proteomes" id="UP000288805"/>
    </source>
</evidence>
<gene>
    <name evidence="2" type="ORF">CK203_061703</name>
</gene>
<reference evidence="2 3" key="1">
    <citation type="journal article" date="2018" name="PLoS Genet.">
        <title>Population sequencing reveals clonal diversity and ancestral inbreeding in the grapevine cultivar Chardonnay.</title>
        <authorList>
            <person name="Roach M.J."/>
            <person name="Johnson D.L."/>
            <person name="Bohlmann J."/>
            <person name="van Vuuren H.J."/>
            <person name="Jones S.J."/>
            <person name="Pretorius I.S."/>
            <person name="Schmidt S.A."/>
            <person name="Borneman A.R."/>
        </authorList>
    </citation>
    <scope>NUCLEOTIDE SEQUENCE [LARGE SCALE GENOMIC DNA]</scope>
    <source>
        <strain evidence="3">cv. Chardonnay</strain>
        <tissue evidence="2">Leaf</tissue>
    </source>
</reference>
<accession>A0A438G829</accession>
<dbReference type="AlphaFoldDB" id="A0A438G829"/>
<dbReference type="Proteomes" id="UP000288805">
    <property type="component" value="Unassembled WGS sequence"/>
</dbReference>
<comment type="caution">
    <text evidence="2">The sequence shown here is derived from an EMBL/GenBank/DDBJ whole genome shotgun (WGS) entry which is preliminary data.</text>
</comment>
<evidence type="ECO:0000256" key="1">
    <source>
        <dbReference type="SAM" id="MobiDB-lite"/>
    </source>
</evidence>
<sequence length="99" mass="10797">MDGPSMPVAEWMALWLRRQPQCISRALPPPNADVAGASWASYEEVSSGPRLKSSINGRLQDRLLETIEVSCSSTQENHPEGSEMEMAEDNPTDPMLGPG</sequence>
<organism evidence="2 3">
    <name type="scientific">Vitis vinifera</name>
    <name type="common">Grape</name>
    <dbReference type="NCBI Taxonomy" id="29760"/>
    <lineage>
        <taxon>Eukaryota</taxon>
        <taxon>Viridiplantae</taxon>
        <taxon>Streptophyta</taxon>
        <taxon>Embryophyta</taxon>
        <taxon>Tracheophyta</taxon>
        <taxon>Spermatophyta</taxon>
        <taxon>Magnoliopsida</taxon>
        <taxon>eudicotyledons</taxon>
        <taxon>Gunneridae</taxon>
        <taxon>Pentapetalae</taxon>
        <taxon>rosids</taxon>
        <taxon>Vitales</taxon>
        <taxon>Vitaceae</taxon>
        <taxon>Viteae</taxon>
        <taxon>Vitis</taxon>
    </lineage>
</organism>
<proteinExistence type="predicted"/>
<name>A0A438G829_VITVI</name>
<feature type="region of interest" description="Disordered" evidence="1">
    <location>
        <begin position="70"/>
        <end position="99"/>
    </location>
</feature>
<feature type="compositionally biased region" description="Acidic residues" evidence="1">
    <location>
        <begin position="82"/>
        <end position="91"/>
    </location>
</feature>
<dbReference type="EMBL" id="QGNW01000536">
    <property type="protein sequence ID" value="RVW68385.1"/>
    <property type="molecule type" value="Genomic_DNA"/>
</dbReference>
<protein>
    <submittedName>
        <fullName evidence="2">Uncharacterized protein</fullName>
    </submittedName>
</protein>